<dbReference type="AlphaFoldDB" id="A0A1J5R146"/>
<dbReference type="EMBL" id="MLJW01000520">
    <property type="protein sequence ID" value="OIQ85799.1"/>
    <property type="molecule type" value="Genomic_DNA"/>
</dbReference>
<evidence type="ECO:0000313" key="1">
    <source>
        <dbReference type="EMBL" id="OIQ85799.1"/>
    </source>
</evidence>
<comment type="caution">
    <text evidence="1">The sequence shown here is derived from an EMBL/GenBank/DDBJ whole genome shotgun (WGS) entry which is preliminary data.</text>
</comment>
<sequence length="243" mass="28161">MAEYDRLAAHWQALSEYELTEIEESAIERVFDLLVPSSVATWEWNSVRFATAVHAAEALMQITGTPTAEIIADIAWFELEGVLMLSPEGTVAIAELACRKNPMPILEWIIQEEKVKREECKRGGNLTMSRRESTTTSPEWEYELYLKYYKPLHELLRQWCGHRAVTLQERLGAAEAESHRLDVLVSRLIDVLKKNGDELFAKVMEAEHESERITPEKLRPVVERPLHPSEIPVRYVHSQRRWR</sequence>
<accession>A0A1J5R146</accession>
<proteinExistence type="predicted"/>
<protein>
    <submittedName>
        <fullName evidence="1">Uncharacterized protein</fullName>
    </submittedName>
</protein>
<gene>
    <name evidence="1" type="ORF">GALL_323480</name>
</gene>
<reference evidence="1" key="1">
    <citation type="submission" date="2016-10" db="EMBL/GenBank/DDBJ databases">
        <title>Sequence of Gallionella enrichment culture.</title>
        <authorList>
            <person name="Poehlein A."/>
            <person name="Muehling M."/>
            <person name="Daniel R."/>
        </authorList>
    </citation>
    <scope>NUCLEOTIDE SEQUENCE</scope>
</reference>
<organism evidence="1">
    <name type="scientific">mine drainage metagenome</name>
    <dbReference type="NCBI Taxonomy" id="410659"/>
    <lineage>
        <taxon>unclassified sequences</taxon>
        <taxon>metagenomes</taxon>
        <taxon>ecological metagenomes</taxon>
    </lineage>
</organism>
<name>A0A1J5R146_9ZZZZ</name>